<dbReference type="Proteomes" id="UP001235712">
    <property type="component" value="Unassembled WGS sequence"/>
</dbReference>
<proteinExistence type="predicted"/>
<keyword evidence="2" id="KW-1185">Reference proteome</keyword>
<evidence type="ECO:0000313" key="1">
    <source>
        <dbReference type="EMBL" id="MDP9829333.1"/>
    </source>
</evidence>
<evidence type="ECO:0000313" key="2">
    <source>
        <dbReference type="Proteomes" id="UP001235712"/>
    </source>
</evidence>
<comment type="caution">
    <text evidence="1">The sequence shown here is derived from an EMBL/GenBank/DDBJ whole genome shotgun (WGS) entry which is preliminary data.</text>
</comment>
<dbReference type="EMBL" id="JAUSQZ010000001">
    <property type="protein sequence ID" value="MDP9829333.1"/>
    <property type="molecule type" value="Genomic_DNA"/>
</dbReference>
<sequence>MTSRRSPLKPTTAAGRHSLMADAIRDARQCLADVMRESEIAGGDPNYTRRRWRAQYPGLAAIIDHADGVKA</sequence>
<organism evidence="1 2">
    <name type="scientific">Kineosporia succinea</name>
    <dbReference type="NCBI Taxonomy" id="84632"/>
    <lineage>
        <taxon>Bacteria</taxon>
        <taxon>Bacillati</taxon>
        <taxon>Actinomycetota</taxon>
        <taxon>Actinomycetes</taxon>
        <taxon>Kineosporiales</taxon>
        <taxon>Kineosporiaceae</taxon>
        <taxon>Kineosporia</taxon>
    </lineage>
</organism>
<dbReference type="RefSeq" id="WP_307247426.1">
    <property type="nucleotide sequence ID" value="NZ_JAUSQZ010000001.1"/>
</dbReference>
<reference evidence="1 2" key="1">
    <citation type="submission" date="2023-07" db="EMBL/GenBank/DDBJ databases">
        <title>Sequencing the genomes of 1000 actinobacteria strains.</title>
        <authorList>
            <person name="Klenk H.-P."/>
        </authorList>
    </citation>
    <scope>NUCLEOTIDE SEQUENCE [LARGE SCALE GENOMIC DNA]</scope>
    <source>
        <strain evidence="1 2">DSM 44388</strain>
    </source>
</reference>
<gene>
    <name evidence="1" type="ORF">J2S57_005082</name>
</gene>
<name>A0ABT9P9F3_9ACTN</name>
<protein>
    <submittedName>
        <fullName evidence="1">Uncharacterized protein</fullName>
    </submittedName>
</protein>
<accession>A0ABT9P9F3</accession>